<evidence type="ECO:0000313" key="2">
    <source>
        <dbReference type="Proteomes" id="UP000789390"/>
    </source>
</evidence>
<proteinExistence type="predicted"/>
<sequence length="106" mass="12038">MATGTRLESQVLQIVLERQKNDISTLRITRPEHPIFGASPDRINDNFTAEIKCHTNYKSYSNFIDSQVQGPSSAANISIWKKEKSFFVLQAQNSRTRKALIKVISI</sequence>
<dbReference type="InterPro" id="IPR011604">
    <property type="entry name" value="PDDEXK-like_dom_sf"/>
</dbReference>
<comment type="caution">
    <text evidence="1">The sequence shown here is derived from an EMBL/GenBank/DDBJ whole genome shotgun (WGS) entry which is preliminary data.</text>
</comment>
<reference evidence="1" key="1">
    <citation type="submission" date="2021-11" db="EMBL/GenBank/DDBJ databases">
        <authorList>
            <person name="Schell T."/>
        </authorList>
    </citation>
    <scope>NUCLEOTIDE SEQUENCE</scope>
    <source>
        <strain evidence="1">M5</strain>
    </source>
</reference>
<dbReference type="GO" id="GO:0006281">
    <property type="term" value="P:DNA repair"/>
    <property type="evidence" value="ECO:0007669"/>
    <property type="project" value="UniProtKB-ARBA"/>
</dbReference>
<name>A0A8J2WHR3_9CRUS</name>
<protein>
    <recommendedName>
        <fullName evidence="3">YqaJ viral recombinase domain-containing protein</fullName>
    </recommendedName>
</protein>
<dbReference type="Gene3D" id="3.90.320.10">
    <property type="match status" value="1"/>
</dbReference>
<gene>
    <name evidence="1" type="ORF">DGAL_LOCUS2103</name>
</gene>
<organism evidence="1 2">
    <name type="scientific">Daphnia galeata</name>
    <dbReference type="NCBI Taxonomy" id="27404"/>
    <lineage>
        <taxon>Eukaryota</taxon>
        <taxon>Metazoa</taxon>
        <taxon>Ecdysozoa</taxon>
        <taxon>Arthropoda</taxon>
        <taxon>Crustacea</taxon>
        <taxon>Branchiopoda</taxon>
        <taxon>Diplostraca</taxon>
        <taxon>Cladocera</taxon>
        <taxon>Anomopoda</taxon>
        <taxon>Daphniidae</taxon>
        <taxon>Daphnia</taxon>
    </lineage>
</organism>
<evidence type="ECO:0008006" key="3">
    <source>
        <dbReference type="Google" id="ProtNLM"/>
    </source>
</evidence>
<dbReference type="InterPro" id="IPR011335">
    <property type="entry name" value="Restrct_endonuc-II-like"/>
</dbReference>
<keyword evidence="2" id="KW-1185">Reference proteome</keyword>
<evidence type="ECO:0000313" key="1">
    <source>
        <dbReference type="EMBL" id="CAH0099939.1"/>
    </source>
</evidence>
<dbReference type="SUPFAM" id="SSF52980">
    <property type="entry name" value="Restriction endonuclease-like"/>
    <property type="match status" value="1"/>
</dbReference>
<accession>A0A8J2WHR3</accession>
<dbReference type="AlphaFoldDB" id="A0A8J2WHR3"/>
<dbReference type="EMBL" id="CAKKLH010000027">
    <property type="protein sequence ID" value="CAH0099939.1"/>
    <property type="molecule type" value="Genomic_DNA"/>
</dbReference>
<dbReference type="Proteomes" id="UP000789390">
    <property type="component" value="Unassembled WGS sequence"/>
</dbReference>
<dbReference type="OrthoDB" id="261614at2759"/>